<dbReference type="Gene3D" id="3.40.830.10">
    <property type="entry name" value="LigB-like"/>
    <property type="match status" value="1"/>
</dbReference>
<evidence type="ECO:0000313" key="7">
    <source>
        <dbReference type="EMBL" id="TCS38439.1"/>
    </source>
</evidence>
<dbReference type="Pfam" id="PF02900">
    <property type="entry name" value="LigB"/>
    <property type="match status" value="1"/>
</dbReference>
<keyword evidence="3" id="KW-0479">Metal-binding</keyword>
<feature type="domain" description="Extradiol ring-cleavage dioxygenase class III enzyme subunit B" evidence="6">
    <location>
        <begin position="18"/>
        <end position="261"/>
    </location>
</feature>
<dbReference type="AlphaFoldDB" id="A0A4R3I3E5"/>
<dbReference type="PANTHER" id="PTHR30096">
    <property type="entry name" value="4,5-DOPA DIOXYGENASE EXTRADIOL-LIKE PROTEIN"/>
    <property type="match status" value="1"/>
</dbReference>
<proteinExistence type="inferred from homology"/>
<dbReference type="Proteomes" id="UP000295382">
    <property type="component" value="Unassembled WGS sequence"/>
</dbReference>
<evidence type="ECO:0000256" key="5">
    <source>
        <dbReference type="ARBA" id="ARBA00023002"/>
    </source>
</evidence>
<dbReference type="CDD" id="cd07363">
    <property type="entry name" value="45_DOPA_Dioxygenase"/>
    <property type="match status" value="1"/>
</dbReference>
<gene>
    <name evidence="7" type="ORF">EDC30_102178</name>
</gene>
<dbReference type="RefSeq" id="WP_132257512.1">
    <property type="nucleotide sequence ID" value="NZ_SLZQ01000002.1"/>
</dbReference>
<name>A0A4R3I3E5_PAULE</name>
<organism evidence="7 8">
    <name type="scientific">Paucimonas lemoignei</name>
    <name type="common">Pseudomonas lemoignei</name>
    <dbReference type="NCBI Taxonomy" id="29443"/>
    <lineage>
        <taxon>Bacteria</taxon>
        <taxon>Pseudomonadati</taxon>
        <taxon>Pseudomonadota</taxon>
        <taxon>Betaproteobacteria</taxon>
        <taxon>Burkholderiales</taxon>
        <taxon>Burkholderiaceae</taxon>
        <taxon>Paucimonas</taxon>
    </lineage>
</organism>
<protein>
    <submittedName>
        <fullName evidence="7">4,5-DOPA dioxygenase extradiol</fullName>
    </submittedName>
</protein>
<dbReference type="EMBL" id="SLZQ01000002">
    <property type="protein sequence ID" value="TCS38439.1"/>
    <property type="molecule type" value="Genomic_DNA"/>
</dbReference>
<reference evidence="7 8" key="1">
    <citation type="submission" date="2019-03" db="EMBL/GenBank/DDBJ databases">
        <title>Genomic Encyclopedia of Type Strains, Phase IV (KMG-IV): sequencing the most valuable type-strain genomes for metagenomic binning, comparative biology and taxonomic classification.</title>
        <authorList>
            <person name="Goeker M."/>
        </authorList>
    </citation>
    <scope>NUCLEOTIDE SEQUENCE [LARGE SCALE GENOMIC DNA]</scope>
    <source>
        <strain evidence="7 8">DSM 7445</strain>
    </source>
</reference>
<evidence type="ECO:0000313" key="8">
    <source>
        <dbReference type="Proteomes" id="UP000295382"/>
    </source>
</evidence>
<keyword evidence="7" id="KW-0223">Dioxygenase</keyword>
<dbReference type="InterPro" id="IPR004183">
    <property type="entry name" value="Xdiol_dOase_suB"/>
</dbReference>
<dbReference type="GO" id="GO:0008270">
    <property type="term" value="F:zinc ion binding"/>
    <property type="evidence" value="ECO:0007669"/>
    <property type="project" value="InterPro"/>
</dbReference>
<keyword evidence="8" id="KW-1185">Reference proteome</keyword>
<evidence type="ECO:0000256" key="2">
    <source>
        <dbReference type="ARBA" id="ARBA00007581"/>
    </source>
</evidence>
<evidence type="ECO:0000256" key="4">
    <source>
        <dbReference type="ARBA" id="ARBA00022833"/>
    </source>
</evidence>
<accession>A0A4R3I3E5</accession>
<sequence>MSQVSTFTSSGTPSRLPALFISHGSPMLALVDSPAHKFLQELGKSLPRPAAIVVVSAHWESIGGAAVSLAQQPATIHDFGGFPRTLFDIQYPAPGAPQVGEHAAALLEEAGFAVSRSTTRGLDHGAWVPLYLMYPAADIPTLQVSVIRGATAAQHERLGWALAPLRDQGVLVIGSGSLTHNLYEFRGQEIDEPAQEWVTKFSDWMAEKLQNGDRDALLDYRQQAPYATRNHPTDEHLMPLYAAMGAGGAGAKVERLHSSNEYGILAMDAYAFG</sequence>
<dbReference type="PANTHER" id="PTHR30096:SF0">
    <property type="entry name" value="4,5-DOPA DIOXYGENASE EXTRADIOL-LIKE PROTEIN"/>
    <property type="match status" value="1"/>
</dbReference>
<keyword evidence="4" id="KW-0862">Zinc</keyword>
<dbReference type="GO" id="GO:0008198">
    <property type="term" value="F:ferrous iron binding"/>
    <property type="evidence" value="ECO:0007669"/>
    <property type="project" value="InterPro"/>
</dbReference>
<comment type="cofactor">
    <cofactor evidence="1">
        <name>Zn(2+)</name>
        <dbReference type="ChEBI" id="CHEBI:29105"/>
    </cofactor>
</comment>
<evidence type="ECO:0000256" key="3">
    <source>
        <dbReference type="ARBA" id="ARBA00022723"/>
    </source>
</evidence>
<keyword evidence="5" id="KW-0560">Oxidoreductase</keyword>
<dbReference type="InterPro" id="IPR014436">
    <property type="entry name" value="Extradiol_dOase_DODA"/>
</dbReference>
<dbReference type="PIRSF" id="PIRSF006157">
    <property type="entry name" value="Doxgns_DODA"/>
    <property type="match status" value="1"/>
</dbReference>
<comment type="caution">
    <text evidence="7">The sequence shown here is derived from an EMBL/GenBank/DDBJ whole genome shotgun (WGS) entry which is preliminary data.</text>
</comment>
<dbReference type="OrthoDB" id="9790889at2"/>
<dbReference type="SUPFAM" id="SSF53213">
    <property type="entry name" value="LigB-like"/>
    <property type="match status" value="1"/>
</dbReference>
<evidence type="ECO:0000256" key="1">
    <source>
        <dbReference type="ARBA" id="ARBA00001947"/>
    </source>
</evidence>
<evidence type="ECO:0000259" key="6">
    <source>
        <dbReference type="Pfam" id="PF02900"/>
    </source>
</evidence>
<dbReference type="GO" id="GO:0016702">
    <property type="term" value="F:oxidoreductase activity, acting on single donors with incorporation of molecular oxygen, incorporation of two atoms of oxygen"/>
    <property type="evidence" value="ECO:0007669"/>
    <property type="project" value="UniProtKB-ARBA"/>
</dbReference>
<comment type="similarity">
    <text evidence="2">Belongs to the DODA-type extradiol aromatic ring-opening dioxygenase family.</text>
</comment>